<feature type="compositionally biased region" description="Polar residues" evidence="2">
    <location>
        <begin position="138"/>
        <end position="158"/>
    </location>
</feature>
<feature type="compositionally biased region" description="Basic residues" evidence="2">
    <location>
        <begin position="211"/>
        <end position="222"/>
    </location>
</feature>
<feature type="compositionally biased region" description="Basic and acidic residues" evidence="2">
    <location>
        <begin position="195"/>
        <end position="210"/>
    </location>
</feature>
<protein>
    <submittedName>
        <fullName evidence="3">Uncharacterized protein</fullName>
    </submittedName>
</protein>
<dbReference type="GO" id="GO:0003677">
    <property type="term" value="F:DNA binding"/>
    <property type="evidence" value="ECO:0007669"/>
    <property type="project" value="TreeGrafter"/>
</dbReference>
<reference evidence="3" key="1">
    <citation type="submission" date="2020-06" db="EMBL/GenBank/DDBJ databases">
        <authorList>
            <person name="Li T."/>
            <person name="Hu X."/>
            <person name="Zhang T."/>
            <person name="Song X."/>
            <person name="Zhang H."/>
            <person name="Dai N."/>
            <person name="Sheng W."/>
            <person name="Hou X."/>
            <person name="Wei L."/>
        </authorList>
    </citation>
    <scope>NUCLEOTIDE SEQUENCE</scope>
    <source>
        <strain evidence="3">G02</strain>
        <tissue evidence="3">Leaf</tissue>
    </source>
</reference>
<sequence length="303" mass="34769">MDSHCLALRQQLKEKVRARLRKETGPGAAVAGGRDNAAPADNYGSFFGPSEIVFADRVNQETKFWLENFERGRKFKNGRKKSTEASKIAGAVLQETDRRKKLQCLKDSRDYSFLSSDCEIPVPGEKPNKSPPPEKIQGVQTIKKNPQNRQGFSFSSSYCEIPMPGKKPNINSRRPEKIQGVQAIKKPSETGMKNSRPEKDSQVSRDSKKPSEKKKKSPISKKPHWETPPSKADGRKRKLYQPQADQEEEEVNAISIIREMFGYDPQSFMMMKRIWTWRLLLMIFRRKKGAVRRSQRKRTIKNS</sequence>
<proteinExistence type="predicted"/>
<dbReference type="PANTHER" id="PTHR22691">
    <property type="entry name" value="YEAST SPT2-RELATED"/>
    <property type="match status" value="1"/>
</dbReference>
<dbReference type="GO" id="GO:0005730">
    <property type="term" value="C:nucleolus"/>
    <property type="evidence" value="ECO:0007669"/>
    <property type="project" value="TreeGrafter"/>
</dbReference>
<keyword evidence="1" id="KW-0175">Coiled coil</keyword>
<accession>A0AAW2TDI0</accession>
<gene>
    <name evidence="3" type="ORF">Sradi_1942300</name>
</gene>
<dbReference type="GO" id="GO:0006360">
    <property type="term" value="P:transcription by RNA polymerase I"/>
    <property type="evidence" value="ECO:0007669"/>
    <property type="project" value="TreeGrafter"/>
</dbReference>
<reference evidence="3" key="2">
    <citation type="journal article" date="2024" name="Plant">
        <title>Genomic evolution and insights into agronomic trait innovations of Sesamum species.</title>
        <authorList>
            <person name="Miao H."/>
            <person name="Wang L."/>
            <person name="Qu L."/>
            <person name="Liu H."/>
            <person name="Sun Y."/>
            <person name="Le M."/>
            <person name="Wang Q."/>
            <person name="Wei S."/>
            <person name="Zheng Y."/>
            <person name="Lin W."/>
            <person name="Duan Y."/>
            <person name="Cao H."/>
            <person name="Xiong S."/>
            <person name="Wang X."/>
            <person name="Wei L."/>
            <person name="Li C."/>
            <person name="Ma Q."/>
            <person name="Ju M."/>
            <person name="Zhao R."/>
            <person name="Li G."/>
            <person name="Mu C."/>
            <person name="Tian Q."/>
            <person name="Mei H."/>
            <person name="Zhang T."/>
            <person name="Gao T."/>
            <person name="Zhang H."/>
        </authorList>
    </citation>
    <scope>NUCLEOTIDE SEQUENCE</scope>
    <source>
        <strain evidence="3">G02</strain>
    </source>
</reference>
<evidence type="ECO:0000256" key="2">
    <source>
        <dbReference type="SAM" id="MobiDB-lite"/>
    </source>
</evidence>
<dbReference type="AlphaFoldDB" id="A0AAW2TDI0"/>
<dbReference type="PANTHER" id="PTHR22691:SF8">
    <property type="entry name" value="PROTEIN SPT2 HOMOLOG"/>
    <property type="match status" value="1"/>
</dbReference>
<comment type="caution">
    <text evidence="3">The sequence shown here is derived from an EMBL/GenBank/DDBJ whole genome shotgun (WGS) entry which is preliminary data.</text>
</comment>
<dbReference type="GO" id="GO:0006334">
    <property type="term" value="P:nucleosome assembly"/>
    <property type="evidence" value="ECO:0007669"/>
    <property type="project" value="TreeGrafter"/>
</dbReference>
<evidence type="ECO:0000256" key="1">
    <source>
        <dbReference type="ARBA" id="ARBA00023054"/>
    </source>
</evidence>
<dbReference type="GO" id="GO:0042393">
    <property type="term" value="F:histone binding"/>
    <property type="evidence" value="ECO:0007669"/>
    <property type="project" value="TreeGrafter"/>
</dbReference>
<evidence type="ECO:0000313" key="3">
    <source>
        <dbReference type="EMBL" id="KAL0403015.1"/>
    </source>
</evidence>
<feature type="region of interest" description="Disordered" evidence="2">
    <location>
        <begin position="116"/>
        <end position="249"/>
    </location>
</feature>
<dbReference type="EMBL" id="JACGWJ010000008">
    <property type="protein sequence ID" value="KAL0403015.1"/>
    <property type="molecule type" value="Genomic_DNA"/>
</dbReference>
<organism evidence="3">
    <name type="scientific">Sesamum radiatum</name>
    <name type="common">Black benniseed</name>
    <dbReference type="NCBI Taxonomy" id="300843"/>
    <lineage>
        <taxon>Eukaryota</taxon>
        <taxon>Viridiplantae</taxon>
        <taxon>Streptophyta</taxon>
        <taxon>Embryophyta</taxon>
        <taxon>Tracheophyta</taxon>
        <taxon>Spermatophyta</taxon>
        <taxon>Magnoliopsida</taxon>
        <taxon>eudicotyledons</taxon>
        <taxon>Gunneridae</taxon>
        <taxon>Pentapetalae</taxon>
        <taxon>asterids</taxon>
        <taxon>lamiids</taxon>
        <taxon>Lamiales</taxon>
        <taxon>Pedaliaceae</taxon>
        <taxon>Sesamum</taxon>
    </lineage>
</organism>
<name>A0AAW2TDI0_SESRA</name>